<dbReference type="InterPro" id="IPR020846">
    <property type="entry name" value="MFS_dom"/>
</dbReference>
<evidence type="ECO:0000313" key="6">
    <source>
        <dbReference type="Proteomes" id="UP001208570"/>
    </source>
</evidence>
<feature type="transmembrane region" description="Helical" evidence="3">
    <location>
        <begin position="353"/>
        <end position="376"/>
    </location>
</feature>
<name>A0AAD9ISP0_9ANNE</name>
<evidence type="ECO:0000313" key="5">
    <source>
        <dbReference type="EMBL" id="KAK2139833.1"/>
    </source>
</evidence>
<dbReference type="Gene3D" id="1.20.1250.20">
    <property type="entry name" value="MFS general substrate transporter like domains"/>
    <property type="match status" value="1"/>
</dbReference>
<comment type="caution">
    <text evidence="5">The sequence shown here is derived from an EMBL/GenBank/DDBJ whole genome shotgun (WGS) entry which is preliminary data.</text>
</comment>
<feature type="transmembrane region" description="Helical" evidence="3">
    <location>
        <begin position="50"/>
        <end position="76"/>
    </location>
</feature>
<dbReference type="Proteomes" id="UP001208570">
    <property type="component" value="Unassembled WGS sequence"/>
</dbReference>
<protein>
    <recommendedName>
        <fullName evidence="4">Major facilitator superfamily (MFS) profile domain-containing protein</fullName>
    </recommendedName>
</protein>
<feature type="compositionally biased region" description="Basic and acidic residues" evidence="2">
    <location>
        <begin position="1"/>
        <end position="12"/>
    </location>
</feature>
<feature type="transmembrane region" description="Helical" evidence="3">
    <location>
        <begin position="388"/>
        <end position="412"/>
    </location>
</feature>
<feature type="transmembrane region" description="Helical" evidence="3">
    <location>
        <begin position="96"/>
        <end position="116"/>
    </location>
</feature>
<dbReference type="PANTHER" id="PTHR11360">
    <property type="entry name" value="MONOCARBOXYLATE TRANSPORTER"/>
    <property type="match status" value="1"/>
</dbReference>
<dbReference type="Pfam" id="PF07690">
    <property type="entry name" value="MFS_1"/>
    <property type="match status" value="1"/>
</dbReference>
<keyword evidence="3" id="KW-1133">Transmembrane helix</keyword>
<feature type="transmembrane region" description="Helical" evidence="3">
    <location>
        <begin position="146"/>
        <end position="165"/>
    </location>
</feature>
<proteinExistence type="predicted"/>
<dbReference type="GO" id="GO:0008028">
    <property type="term" value="F:monocarboxylic acid transmembrane transporter activity"/>
    <property type="evidence" value="ECO:0007669"/>
    <property type="project" value="TreeGrafter"/>
</dbReference>
<feature type="transmembrane region" description="Helical" evidence="3">
    <location>
        <begin position="254"/>
        <end position="278"/>
    </location>
</feature>
<feature type="region of interest" description="Disordered" evidence="2">
    <location>
        <begin position="1"/>
        <end position="20"/>
    </location>
</feature>
<dbReference type="InterPro" id="IPR050327">
    <property type="entry name" value="Proton-linked_MCT"/>
</dbReference>
<dbReference type="PANTHER" id="PTHR11360:SF284">
    <property type="entry name" value="EG:103B4.3 PROTEIN-RELATED"/>
    <property type="match status" value="1"/>
</dbReference>
<organism evidence="5 6">
    <name type="scientific">Paralvinella palmiformis</name>
    <dbReference type="NCBI Taxonomy" id="53620"/>
    <lineage>
        <taxon>Eukaryota</taxon>
        <taxon>Metazoa</taxon>
        <taxon>Spiralia</taxon>
        <taxon>Lophotrochozoa</taxon>
        <taxon>Annelida</taxon>
        <taxon>Polychaeta</taxon>
        <taxon>Sedentaria</taxon>
        <taxon>Canalipalpata</taxon>
        <taxon>Terebellida</taxon>
        <taxon>Terebelliformia</taxon>
        <taxon>Alvinellidae</taxon>
        <taxon>Paralvinella</taxon>
    </lineage>
</organism>
<dbReference type="AlphaFoldDB" id="A0AAD9ISP0"/>
<sequence>MAATSTEKRRPDSSTFGSSSAIVVDPSTKCESSSEISRTNGCLSVKVDGCWAWVVSLAAFLIMMFVDGISFTYGIISKEFIRYFHLEDNVAKGTLPGAVLLGFYMMAGPVGSVLVIRLGYRTVAVIGSVLAIVGFISASFAPNFELLTLTYGAIAGLGFSFLYLTSMVATTVYFSRWRALAVGLASCGSGIGIIVYPLLASHVIDVLNWQWCLRIQAGIIFLCLLLSLIFRPLTSEVKVEKPTMREALKASFKLSLLKSPFFILFMIIACVSTIAVVIPFNYIPLASLERNLTESQSAWLVSIMGATNTAGRVLAGAAAFRAPFHPIVFLIAGYCMGTVSTFLSVLCYSFTTLAIYCGFFGLVFAIDAALNTVILAKTLGEENLSGSFGSLCLIRGISGMTVTAVAGLLYDITGNYRATFYLSASTSMLTAIFSSVLLILAKTYESRSSYNLPHSEPACYDHEVDCCEERGRAMVSNIGMTKLR</sequence>
<keyword evidence="6" id="KW-1185">Reference proteome</keyword>
<evidence type="ECO:0000259" key="4">
    <source>
        <dbReference type="PROSITE" id="PS50850"/>
    </source>
</evidence>
<dbReference type="CDD" id="cd17352">
    <property type="entry name" value="MFS_MCT_SLC16"/>
    <property type="match status" value="1"/>
</dbReference>
<dbReference type="GO" id="GO:0016020">
    <property type="term" value="C:membrane"/>
    <property type="evidence" value="ECO:0007669"/>
    <property type="project" value="UniProtKB-SubCell"/>
</dbReference>
<dbReference type="InterPro" id="IPR036259">
    <property type="entry name" value="MFS_trans_sf"/>
</dbReference>
<keyword evidence="3" id="KW-0812">Transmembrane</keyword>
<feature type="transmembrane region" description="Helical" evidence="3">
    <location>
        <begin position="177"/>
        <end position="199"/>
    </location>
</feature>
<feature type="domain" description="Major facilitator superfamily (MFS) profile" evidence="4">
    <location>
        <begin position="51"/>
        <end position="442"/>
    </location>
</feature>
<evidence type="ECO:0000256" key="3">
    <source>
        <dbReference type="SAM" id="Phobius"/>
    </source>
</evidence>
<keyword evidence="3" id="KW-0472">Membrane</keyword>
<dbReference type="EMBL" id="JAODUP010001591">
    <property type="protein sequence ID" value="KAK2139833.1"/>
    <property type="molecule type" value="Genomic_DNA"/>
</dbReference>
<accession>A0AAD9ISP0</accession>
<dbReference type="PROSITE" id="PS50850">
    <property type="entry name" value="MFS"/>
    <property type="match status" value="1"/>
</dbReference>
<dbReference type="InterPro" id="IPR011701">
    <property type="entry name" value="MFS"/>
</dbReference>
<evidence type="ECO:0000256" key="2">
    <source>
        <dbReference type="SAM" id="MobiDB-lite"/>
    </source>
</evidence>
<feature type="transmembrane region" description="Helical" evidence="3">
    <location>
        <begin position="418"/>
        <end position="441"/>
    </location>
</feature>
<feature type="transmembrane region" description="Helical" evidence="3">
    <location>
        <begin position="123"/>
        <end position="140"/>
    </location>
</feature>
<gene>
    <name evidence="5" type="ORF">LSH36_1592g00035</name>
</gene>
<feature type="transmembrane region" description="Helical" evidence="3">
    <location>
        <begin position="211"/>
        <end position="233"/>
    </location>
</feature>
<comment type="subcellular location">
    <subcellularLocation>
        <location evidence="1">Membrane</location>
        <topology evidence="1">Multi-pass membrane protein</topology>
    </subcellularLocation>
</comment>
<evidence type="ECO:0000256" key="1">
    <source>
        <dbReference type="ARBA" id="ARBA00004141"/>
    </source>
</evidence>
<reference evidence="5" key="1">
    <citation type="journal article" date="2023" name="Mol. Biol. Evol.">
        <title>Third-Generation Sequencing Reveals the Adaptive Role of the Epigenome in Three Deep-Sea Polychaetes.</title>
        <authorList>
            <person name="Perez M."/>
            <person name="Aroh O."/>
            <person name="Sun Y."/>
            <person name="Lan Y."/>
            <person name="Juniper S.K."/>
            <person name="Young C.R."/>
            <person name="Angers B."/>
            <person name="Qian P.Y."/>
        </authorList>
    </citation>
    <scope>NUCLEOTIDE SEQUENCE</scope>
    <source>
        <strain evidence="5">P08H-3</strain>
    </source>
</reference>
<feature type="transmembrane region" description="Helical" evidence="3">
    <location>
        <begin position="327"/>
        <end position="347"/>
    </location>
</feature>
<feature type="transmembrane region" description="Helical" evidence="3">
    <location>
        <begin position="298"/>
        <end position="320"/>
    </location>
</feature>
<dbReference type="SUPFAM" id="SSF103473">
    <property type="entry name" value="MFS general substrate transporter"/>
    <property type="match status" value="1"/>
</dbReference>